<dbReference type="CDD" id="cd03673">
    <property type="entry name" value="NUDIX_Ap6A_hydrolase"/>
    <property type="match status" value="1"/>
</dbReference>
<dbReference type="InterPro" id="IPR015797">
    <property type="entry name" value="NUDIX_hydrolase-like_dom_sf"/>
</dbReference>
<keyword evidence="1 3" id="KW-0378">Hydrolase</keyword>
<dbReference type="GO" id="GO:0006754">
    <property type="term" value="P:ATP biosynthetic process"/>
    <property type="evidence" value="ECO:0007669"/>
    <property type="project" value="TreeGrafter"/>
</dbReference>
<name>A0A417XSZ7_9ACTN</name>
<comment type="caution">
    <text evidence="3">The sequence shown here is derived from an EMBL/GenBank/DDBJ whole genome shotgun (WGS) entry which is preliminary data.</text>
</comment>
<dbReference type="Proteomes" id="UP000283644">
    <property type="component" value="Unassembled WGS sequence"/>
</dbReference>
<dbReference type="PANTHER" id="PTHR21340:SF0">
    <property type="entry name" value="BIS(5'-NUCLEOSYL)-TETRAPHOSPHATASE [ASYMMETRICAL]"/>
    <property type="match status" value="1"/>
</dbReference>
<evidence type="ECO:0000313" key="3">
    <source>
        <dbReference type="EMBL" id="RHW23425.1"/>
    </source>
</evidence>
<sequence>MAQGIQAAGGVVWRPANTSAGVEIALIHRTRQRDWSLPKGKAHAGELPVETALREVLEETGHHAEVGPFLGAVTYHKRGMLKVVRYWSMEATGGSFVANRETDDLLWLPPKAACRLMSARNTEVVGWFRRLRLAERKVQVTT</sequence>
<keyword evidence="4" id="KW-1185">Reference proteome</keyword>
<gene>
    <name evidence="3" type="ORF">D0Z08_29805</name>
</gene>
<proteinExistence type="predicted"/>
<evidence type="ECO:0000313" key="4">
    <source>
        <dbReference type="Proteomes" id="UP000283644"/>
    </source>
</evidence>
<dbReference type="PROSITE" id="PS51462">
    <property type="entry name" value="NUDIX"/>
    <property type="match status" value="1"/>
</dbReference>
<dbReference type="PANTHER" id="PTHR21340">
    <property type="entry name" value="DIADENOSINE 5,5-P1,P4-TETRAPHOSPHATE PYROPHOSPHOHYDROLASE MUTT"/>
    <property type="match status" value="1"/>
</dbReference>
<dbReference type="Pfam" id="PF00293">
    <property type="entry name" value="NUDIX"/>
    <property type="match status" value="1"/>
</dbReference>
<dbReference type="InterPro" id="IPR051325">
    <property type="entry name" value="Nudix_hydrolase_domain"/>
</dbReference>
<protein>
    <submittedName>
        <fullName evidence="3">NUDIX hydrolase</fullName>
    </submittedName>
</protein>
<dbReference type="Gene3D" id="3.90.79.10">
    <property type="entry name" value="Nucleoside Triphosphate Pyrophosphohydrolase"/>
    <property type="match status" value="1"/>
</dbReference>
<dbReference type="EMBL" id="QXGH01000047">
    <property type="protein sequence ID" value="RHW23425.1"/>
    <property type="molecule type" value="Genomic_DNA"/>
</dbReference>
<reference evidence="3 4" key="1">
    <citation type="submission" date="2018-09" db="EMBL/GenBank/DDBJ databases">
        <title>Genome sequencing of Nocardioides immobilis CCTCC AB 2017083 for comparison to Nocardioides silvaticus.</title>
        <authorList>
            <person name="Li C."/>
            <person name="Wang G."/>
        </authorList>
    </citation>
    <scope>NUCLEOTIDE SEQUENCE [LARGE SCALE GENOMIC DNA]</scope>
    <source>
        <strain evidence="3 4">CCTCC AB 2017083</strain>
    </source>
</reference>
<accession>A0A417XSZ7</accession>
<dbReference type="OrthoDB" id="9804442at2"/>
<dbReference type="GO" id="GO:0004081">
    <property type="term" value="F:bis(5'-nucleosyl)-tetraphosphatase (asymmetrical) activity"/>
    <property type="evidence" value="ECO:0007669"/>
    <property type="project" value="TreeGrafter"/>
</dbReference>
<evidence type="ECO:0000259" key="2">
    <source>
        <dbReference type="PROSITE" id="PS51462"/>
    </source>
</evidence>
<feature type="domain" description="Nudix hydrolase" evidence="2">
    <location>
        <begin position="3"/>
        <end position="130"/>
    </location>
</feature>
<dbReference type="GO" id="GO:0006167">
    <property type="term" value="P:AMP biosynthetic process"/>
    <property type="evidence" value="ECO:0007669"/>
    <property type="project" value="TreeGrafter"/>
</dbReference>
<dbReference type="InterPro" id="IPR000086">
    <property type="entry name" value="NUDIX_hydrolase_dom"/>
</dbReference>
<dbReference type="PROSITE" id="PS00893">
    <property type="entry name" value="NUDIX_BOX"/>
    <property type="match status" value="1"/>
</dbReference>
<evidence type="ECO:0000256" key="1">
    <source>
        <dbReference type="ARBA" id="ARBA00022801"/>
    </source>
</evidence>
<organism evidence="3 4">
    <name type="scientific">Nocardioides immobilis</name>
    <dbReference type="NCBI Taxonomy" id="2049295"/>
    <lineage>
        <taxon>Bacteria</taxon>
        <taxon>Bacillati</taxon>
        <taxon>Actinomycetota</taxon>
        <taxon>Actinomycetes</taxon>
        <taxon>Propionibacteriales</taxon>
        <taxon>Nocardioidaceae</taxon>
        <taxon>Nocardioides</taxon>
    </lineage>
</organism>
<dbReference type="InterPro" id="IPR020084">
    <property type="entry name" value="NUDIX_hydrolase_CS"/>
</dbReference>
<dbReference type="SUPFAM" id="SSF55811">
    <property type="entry name" value="Nudix"/>
    <property type="match status" value="1"/>
</dbReference>
<dbReference type="RefSeq" id="WP_118928918.1">
    <property type="nucleotide sequence ID" value="NZ_QXGH01000047.1"/>
</dbReference>
<dbReference type="AlphaFoldDB" id="A0A417XSZ7"/>